<gene>
    <name evidence="2" type="ORF">F7231_25310</name>
</gene>
<feature type="region of interest" description="Disordered" evidence="1">
    <location>
        <begin position="55"/>
        <end position="74"/>
    </location>
</feature>
<dbReference type="RefSeq" id="WP_166694030.1">
    <property type="nucleotide sequence ID" value="NZ_WAEL01000012.1"/>
</dbReference>
<evidence type="ECO:0000256" key="1">
    <source>
        <dbReference type="SAM" id="MobiDB-lite"/>
    </source>
</evidence>
<reference evidence="2" key="1">
    <citation type="submission" date="2024-05" db="EMBL/GenBank/DDBJ databases">
        <authorList>
            <person name="Jung D.-H."/>
        </authorList>
    </citation>
    <scope>NUCLEOTIDE SEQUENCE</scope>
    <source>
        <strain evidence="2">JA-25</strain>
    </source>
</reference>
<organism evidence="2 3">
    <name type="scientific">Fibrivirga algicola</name>
    <dbReference type="NCBI Taxonomy" id="2950420"/>
    <lineage>
        <taxon>Bacteria</taxon>
        <taxon>Pseudomonadati</taxon>
        <taxon>Bacteroidota</taxon>
        <taxon>Cytophagia</taxon>
        <taxon>Cytophagales</taxon>
        <taxon>Spirosomataceae</taxon>
        <taxon>Fibrivirga</taxon>
    </lineage>
</organism>
<sequence>MSKKNQHIVPRGEGWAVQGAGNSRATRLTDTQQEAIRAGRTIAQNQGAELIIHSENGRINRRDSYGNDPYPPKG</sequence>
<dbReference type="Proteomes" id="UP000606008">
    <property type="component" value="Unassembled WGS sequence"/>
</dbReference>
<protein>
    <submittedName>
        <fullName evidence="2">DUF2188 domain-containing protein</fullName>
    </submittedName>
</protein>
<proteinExistence type="predicted"/>
<comment type="caution">
    <text evidence="2">The sequence shown here is derived from an EMBL/GenBank/DDBJ whole genome shotgun (WGS) entry which is preliminary data.</text>
</comment>
<evidence type="ECO:0000313" key="2">
    <source>
        <dbReference type="EMBL" id="NID13510.1"/>
    </source>
</evidence>
<accession>A0ABX0QLZ6</accession>
<dbReference type="Pfam" id="PF09954">
    <property type="entry name" value="DUF2188"/>
    <property type="match status" value="1"/>
</dbReference>
<evidence type="ECO:0000313" key="3">
    <source>
        <dbReference type="Proteomes" id="UP000606008"/>
    </source>
</evidence>
<feature type="compositionally biased region" description="Basic and acidic residues" evidence="1">
    <location>
        <begin position="55"/>
        <end position="65"/>
    </location>
</feature>
<feature type="region of interest" description="Disordered" evidence="1">
    <location>
        <begin position="1"/>
        <end position="25"/>
    </location>
</feature>
<dbReference type="InterPro" id="IPR018691">
    <property type="entry name" value="DUF2188"/>
</dbReference>
<dbReference type="EMBL" id="WAEL01000012">
    <property type="protein sequence ID" value="NID13510.1"/>
    <property type="molecule type" value="Genomic_DNA"/>
</dbReference>
<keyword evidence="3" id="KW-1185">Reference proteome</keyword>
<name>A0ABX0QLZ6_9BACT</name>